<dbReference type="PROSITE" id="PS01276">
    <property type="entry name" value="PEPTIDASE_U32"/>
    <property type="match status" value="1"/>
</dbReference>
<reference evidence="5" key="1">
    <citation type="submission" date="2015-04" db="EMBL/GenBank/DDBJ databases">
        <authorList>
            <person name="Syromyatnikov M.Y."/>
            <person name="Popov V.N."/>
        </authorList>
    </citation>
    <scope>NUCLEOTIDE SEQUENCE</scope>
    <source>
        <strain evidence="5">MO-1</strain>
    </source>
</reference>
<dbReference type="InterPro" id="IPR001539">
    <property type="entry name" value="Peptidase_U32"/>
</dbReference>
<name>A0A1S7LHM1_MAGMO</name>
<feature type="domain" description="Peptidase family U32 C-terminal" evidence="4">
    <location>
        <begin position="349"/>
        <end position="423"/>
    </location>
</feature>
<dbReference type="Gene3D" id="2.40.30.10">
    <property type="entry name" value="Translation factors"/>
    <property type="match status" value="1"/>
</dbReference>
<evidence type="ECO:0000259" key="4">
    <source>
        <dbReference type="Pfam" id="PF16325"/>
    </source>
</evidence>
<organism evidence="5">
    <name type="scientific">Magnetococcus massalia (strain MO-1)</name>
    <dbReference type="NCBI Taxonomy" id="451514"/>
    <lineage>
        <taxon>Bacteria</taxon>
        <taxon>Pseudomonadati</taxon>
        <taxon>Pseudomonadota</taxon>
        <taxon>Magnetococcia</taxon>
        <taxon>Magnetococcales</taxon>
        <taxon>Magnetococcaceae</taxon>
        <taxon>Magnetococcus</taxon>
    </lineage>
</organism>
<dbReference type="GO" id="GO:0008233">
    <property type="term" value="F:peptidase activity"/>
    <property type="evidence" value="ECO:0007669"/>
    <property type="project" value="UniProtKB-KW"/>
</dbReference>
<keyword evidence="2" id="KW-0378">Hydrolase</keyword>
<dbReference type="InterPro" id="IPR032525">
    <property type="entry name" value="Peptidase_U32_C"/>
</dbReference>
<evidence type="ECO:0000256" key="1">
    <source>
        <dbReference type="ARBA" id="ARBA00022670"/>
    </source>
</evidence>
<dbReference type="PANTHER" id="PTHR30217">
    <property type="entry name" value="PEPTIDASE U32 FAMILY"/>
    <property type="match status" value="1"/>
</dbReference>
<protein>
    <submittedName>
        <fullName evidence="5">Putative peptidase [yegQ]</fullName>
    </submittedName>
</protein>
<dbReference type="Pfam" id="PF01136">
    <property type="entry name" value="Peptidase_U32"/>
    <property type="match status" value="1"/>
</dbReference>
<dbReference type="PANTHER" id="PTHR30217:SF6">
    <property type="entry name" value="TRNA HYDROXYLATION PROTEIN P"/>
    <property type="match status" value="1"/>
</dbReference>
<keyword evidence="1" id="KW-0645">Protease</keyword>
<dbReference type="Pfam" id="PF16325">
    <property type="entry name" value="Peptidase_U32_C"/>
    <property type="match status" value="1"/>
</dbReference>
<gene>
    <name evidence="5" type="ORF">MAGMO_1112</name>
</gene>
<accession>A0A1S7LHM1</accession>
<comment type="similarity">
    <text evidence="3">Belongs to the peptidase U32 family.</text>
</comment>
<dbReference type="GO" id="GO:0005829">
    <property type="term" value="C:cytosol"/>
    <property type="evidence" value="ECO:0007669"/>
    <property type="project" value="TreeGrafter"/>
</dbReference>
<evidence type="ECO:0000313" key="5">
    <source>
        <dbReference type="EMBL" id="CRH05306.1"/>
    </source>
</evidence>
<proteinExistence type="inferred from homology"/>
<dbReference type="NCBIfam" id="NF011996">
    <property type="entry name" value="PRK15452.1"/>
    <property type="match status" value="1"/>
</dbReference>
<dbReference type="AlphaFoldDB" id="A0A1S7LHM1"/>
<evidence type="ECO:0000256" key="2">
    <source>
        <dbReference type="ARBA" id="ARBA00022801"/>
    </source>
</evidence>
<dbReference type="InterPro" id="IPR051454">
    <property type="entry name" value="RNA/ubiquinone_mod_enzymes"/>
</dbReference>
<evidence type="ECO:0000256" key="3">
    <source>
        <dbReference type="ARBA" id="ARBA00038374"/>
    </source>
</evidence>
<dbReference type="EMBL" id="LO017727">
    <property type="protein sequence ID" value="CRH05306.1"/>
    <property type="molecule type" value="Genomic_DNA"/>
</dbReference>
<dbReference type="GO" id="GO:0006508">
    <property type="term" value="P:proteolysis"/>
    <property type="evidence" value="ECO:0007669"/>
    <property type="project" value="UniProtKB-KW"/>
</dbReference>
<sequence>MKKPELLAPAGSLKSLRYAYAYGADAVYVGLPRYSLRVRENAFDNEGLMEGIRIARELGKQLYVACNIAAHNSKVATFLEDMDPVVAMQPDALIMSDPGLIHMARKRWPEMVIHLSVQANVVNHAAVDFWQEQGISRIILSRELDLNEVAEIRQRCPDMELECFIHGALCIAYSGRCLLSGYMNHRDANQGACTNACRWDYTPQEAVQTLEGPLALKEKPEPPKEAPPPFLIEEKARPGEVMEAEEDEHGTYIFNSKDLRAIEHVETMAKMGIDSLKIEGRTKSFFYTARTVQIYRQAIDAAAEGKPFDPIWMQGLNELANRGYTQGFYDRHAPDEEMQNYWEGSTNNSQRFVAEVVDQLDDGQKIVVEVKNRFELGGAYELMLPGGSILMSVESIHNMQGDPMTHAPGSGHRVVIPLPKKVDATYGLLIKKN</sequence>